<feature type="domain" description="Calcineurin-like phosphoesterase" evidence="3">
    <location>
        <begin position="45"/>
        <end position="289"/>
    </location>
</feature>
<dbReference type="Proteomes" id="UP001501475">
    <property type="component" value="Unassembled WGS sequence"/>
</dbReference>
<dbReference type="InterPro" id="IPR008334">
    <property type="entry name" value="5'-Nucleotdase_C"/>
</dbReference>
<dbReference type="SUPFAM" id="SSF55816">
    <property type="entry name" value="5'-nucleotidase (syn. UDP-sugar hydrolase), C-terminal domain"/>
    <property type="match status" value="1"/>
</dbReference>
<comment type="caution">
    <text evidence="5">The sequence shown here is derived from an EMBL/GenBank/DDBJ whole genome shotgun (WGS) entry which is preliminary data.</text>
</comment>
<evidence type="ECO:0000256" key="1">
    <source>
        <dbReference type="ARBA" id="ARBA00022729"/>
    </source>
</evidence>
<evidence type="ECO:0000259" key="3">
    <source>
        <dbReference type="Pfam" id="PF00149"/>
    </source>
</evidence>
<dbReference type="SUPFAM" id="SSF56300">
    <property type="entry name" value="Metallo-dependent phosphatases"/>
    <property type="match status" value="1"/>
</dbReference>
<feature type="chain" id="PRO_5044984400" evidence="2">
    <location>
        <begin position="29"/>
        <end position="573"/>
    </location>
</feature>
<sequence>MRKSTTLLAAGAAAALASAMAGASGASAADSSARAIPVQLLSFNDYHGHLEATDRPLASDPAATPAGGVEYLSAKLTQLRAKVGDKNSLTVAAGDTIGGSTFLSGMFHDEPSVESLNTLGLDVTSVGNHEFDEGTAELLRMQNGGCHPVDGCYFPSEPYAGAKYPYLAANVVKKSDNKLLLPGTTIRYVGGVPVGFIGLTLKGTPSLVDPAGVASVRFTDEIQTVNQQAGALNRKGVKAIVVLIHQGGQQDPTTSNYDGCVGFNGPIADMAPKFSALVDVVVSGHTHQPYVCTQSDPQGRPRLVTSAASYGQMVTETYFTINSVSKDVNRNSFVSHNVIVDRANTPDPAETAVIGKWQSLAGPIAGKVVGTVAQDVTGDSSGNRGIETPMGDLIADAILWGTQSGNTQLAFMNIGGVRASFLTNQISNGEQPGEITYTEAYNVAPFGNLLVSLDMTGQQIKDTLEQQYVAGRPGGRDALGLGVSEGFSYTWDATQPQGSRVVPGTMALNGVPMDMAATYRVGTINFLANGGDSFTGFMAGTNLLGGKEDLANLVDYLGTHPGITPPPDRVAGL</sequence>
<protein>
    <submittedName>
        <fullName evidence="5">Bifunctional metallophosphatase/5'-nucleotidase</fullName>
    </submittedName>
</protein>
<dbReference type="Gene3D" id="3.60.21.10">
    <property type="match status" value="1"/>
</dbReference>
<reference evidence="5 6" key="1">
    <citation type="journal article" date="2019" name="Int. J. Syst. Evol. Microbiol.">
        <title>The Global Catalogue of Microorganisms (GCM) 10K type strain sequencing project: providing services to taxonomists for standard genome sequencing and annotation.</title>
        <authorList>
            <consortium name="The Broad Institute Genomics Platform"/>
            <consortium name="The Broad Institute Genome Sequencing Center for Infectious Disease"/>
            <person name="Wu L."/>
            <person name="Ma J."/>
        </authorList>
    </citation>
    <scope>NUCLEOTIDE SEQUENCE [LARGE SCALE GENOMIC DNA]</scope>
    <source>
        <strain evidence="5 6">JCM 15591</strain>
    </source>
</reference>
<dbReference type="Gene3D" id="3.90.780.10">
    <property type="entry name" value="5'-Nucleotidase, C-terminal domain"/>
    <property type="match status" value="1"/>
</dbReference>
<keyword evidence="1 2" id="KW-0732">Signal</keyword>
<dbReference type="PRINTS" id="PR01607">
    <property type="entry name" value="APYRASEFAMLY"/>
</dbReference>
<evidence type="ECO:0000313" key="6">
    <source>
        <dbReference type="Proteomes" id="UP001501475"/>
    </source>
</evidence>
<dbReference type="PANTHER" id="PTHR11575">
    <property type="entry name" value="5'-NUCLEOTIDASE-RELATED"/>
    <property type="match status" value="1"/>
</dbReference>
<dbReference type="InterPro" id="IPR004843">
    <property type="entry name" value="Calcineurin-like_PHP"/>
</dbReference>
<dbReference type="EMBL" id="BAAAPN010000015">
    <property type="protein sequence ID" value="GAA1747991.1"/>
    <property type="molecule type" value="Genomic_DNA"/>
</dbReference>
<evidence type="ECO:0000259" key="4">
    <source>
        <dbReference type="Pfam" id="PF02872"/>
    </source>
</evidence>
<dbReference type="Pfam" id="PF02872">
    <property type="entry name" value="5_nucleotid_C"/>
    <property type="match status" value="1"/>
</dbReference>
<keyword evidence="2" id="KW-0378">Hydrolase</keyword>
<dbReference type="Pfam" id="PF00149">
    <property type="entry name" value="Metallophos"/>
    <property type="match status" value="1"/>
</dbReference>
<comment type="similarity">
    <text evidence="2">Belongs to the 5'-nucleotidase family.</text>
</comment>
<dbReference type="RefSeq" id="WP_344061826.1">
    <property type="nucleotide sequence ID" value="NZ_BAAAPN010000015.1"/>
</dbReference>
<dbReference type="PANTHER" id="PTHR11575:SF24">
    <property type="entry name" value="5'-NUCLEOTIDASE"/>
    <property type="match status" value="1"/>
</dbReference>
<keyword evidence="6" id="KW-1185">Reference proteome</keyword>
<dbReference type="InterPro" id="IPR029052">
    <property type="entry name" value="Metallo-depent_PP-like"/>
</dbReference>
<evidence type="ECO:0000256" key="2">
    <source>
        <dbReference type="RuleBase" id="RU362119"/>
    </source>
</evidence>
<dbReference type="InterPro" id="IPR036907">
    <property type="entry name" value="5'-Nucleotdase_C_sf"/>
</dbReference>
<keyword evidence="2" id="KW-0547">Nucleotide-binding</keyword>
<dbReference type="InterPro" id="IPR006179">
    <property type="entry name" value="5_nucleotidase/apyrase"/>
</dbReference>
<feature type="signal peptide" evidence="2">
    <location>
        <begin position="1"/>
        <end position="28"/>
    </location>
</feature>
<evidence type="ECO:0000313" key="5">
    <source>
        <dbReference type="EMBL" id="GAA1747991.1"/>
    </source>
</evidence>
<gene>
    <name evidence="5" type="ORF">GCM10009810_05750</name>
</gene>
<organism evidence="5 6">
    <name type="scientific">Nostocoides vanveenii</name>
    <dbReference type="NCBI Taxonomy" id="330835"/>
    <lineage>
        <taxon>Bacteria</taxon>
        <taxon>Bacillati</taxon>
        <taxon>Actinomycetota</taxon>
        <taxon>Actinomycetes</taxon>
        <taxon>Micrococcales</taxon>
        <taxon>Intrasporangiaceae</taxon>
        <taxon>Nostocoides</taxon>
    </lineage>
</organism>
<feature type="domain" description="5'-Nucleotidase C-terminal" evidence="4">
    <location>
        <begin position="368"/>
        <end position="537"/>
    </location>
</feature>
<name>A0ABN2K479_9MICO</name>
<accession>A0ABN2K479</accession>
<proteinExistence type="inferred from homology"/>